<dbReference type="EC" id="3.1.11.2" evidence="10"/>
<evidence type="ECO:0000256" key="2">
    <source>
        <dbReference type="ARBA" id="ARBA00007092"/>
    </source>
</evidence>
<dbReference type="NCBIfam" id="NF008733">
    <property type="entry name" value="PRK11756.1"/>
    <property type="match status" value="1"/>
</dbReference>
<feature type="binding site" evidence="7">
    <location>
        <position position="153"/>
    </location>
    <ligand>
        <name>Mg(2+)</name>
        <dbReference type="ChEBI" id="CHEBI:18420"/>
        <label>1</label>
    </ligand>
</feature>
<reference evidence="10 11" key="1">
    <citation type="submission" date="2019-02" db="EMBL/GenBank/DDBJ databases">
        <title>Prokaryotic population dynamics and viral predation in marine succession experiment using metagenomics: the confinement effect.</title>
        <authorList>
            <person name="Haro-Moreno J.M."/>
            <person name="Rodriguez-Valera F."/>
            <person name="Lopez-Perez M."/>
        </authorList>
    </citation>
    <scope>NUCLEOTIDE SEQUENCE [LARGE SCALE GENOMIC DNA]</scope>
    <source>
        <strain evidence="10">MED-G169</strain>
    </source>
</reference>
<comment type="cofactor">
    <cofactor evidence="1">
        <name>Mn(2+)</name>
        <dbReference type="ChEBI" id="CHEBI:29035"/>
    </cofactor>
</comment>
<gene>
    <name evidence="10" type="ORF">EVB02_01140</name>
</gene>
<dbReference type="InterPro" id="IPR004808">
    <property type="entry name" value="AP_endonuc_1"/>
</dbReference>
<evidence type="ECO:0000256" key="1">
    <source>
        <dbReference type="ARBA" id="ARBA00001936"/>
    </source>
</evidence>
<dbReference type="GO" id="GO:0008311">
    <property type="term" value="F:double-stranded DNA 3'-5' DNA exonuclease activity"/>
    <property type="evidence" value="ECO:0007669"/>
    <property type="project" value="UniProtKB-EC"/>
</dbReference>
<dbReference type="EMBL" id="SHBO01000008">
    <property type="protein sequence ID" value="RZO07847.1"/>
    <property type="molecule type" value="Genomic_DNA"/>
</dbReference>
<proteinExistence type="inferred from homology"/>
<feature type="binding site" evidence="7">
    <location>
        <position position="34"/>
    </location>
    <ligand>
        <name>Mg(2+)</name>
        <dbReference type="ChEBI" id="CHEBI:18420"/>
        <label>1</label>
    </ligand>
</feature>
<dbReference type="InterPro" id="IPR005135">
    <property type="entry name" value="Endo/exonuclease/phosphatase"/>
</dbReference>
<feature type="binding site" evidence="7">
    <location>
        <position position="260"/>
    </location>
    <ligand>
        <name>Mg(2+)</name>
        <dbReference type="ChEBI" id="CHEBI:18420"/>
        <label>1</label>
    </ligand>
</feature>
<feature type="binding site" evidence="7">
    <location>
        <position position="151"/>
    </location>
    <ligand>
        <name>Mg(2+)</name>
        <dbReference type="ChEBI" id="CHEBI:18420"/>
        <label>1</label>
    </ligand>
</feature>
<feature type="binding site" evidence="7">
    <location>
        <position position="259"/>
    </location>
    <ligand>
        <name>Mg(2+)</name>
        <dbReference type="ChEBI" id="CHEBI:18420"/>
        <label>1</label>
    </ligand>
</feature>
<keyword evidence="3 7" id="KW-0479">Metal-binding</keyword>
<dbReference type="InterPro" id="IPR036691">
    <property type="entry name" value="Endo/exonu/phosph_ase_sf"/>
</dbReference>
<keyword evidence="5 7" id="KW-0460">Magnesium</keyword>
<dbReference type="GO" id="GO:0004519">
    <property type="term" value="F:endonuclease activity"/>
    <property type="evidence" value="ECO:0007669"/>
    <property type="project" value="InterPro"/>
</dbReference>
<dbReference type="GO" id="GO:0006281">
    <property type="term" value="P:DNA repair"/>
    <property type="evidence" value="ECO:0007669"/>
    <property type="project" value="InterPro"/>
</dbReference>
<dbReference type="NCBIfam" id="TIGR00633">
    <property type="entry name" value="xth"/>
    <property type="match status" value="1"/>
</dbReference>
<keyword evidence="4 10" id="KW-0378">Hydrolase</keyword>
<comment type="similarity">
    <text evidence="2">Belongs to the DNA repair enzymes AP/ExoA family.</text>
</comment>
<keyword evidence="7" id="KW-0464">Manganese</keyword>
<dbReference type="InterPro" id="IPR020848">
    <property type="entry name" value="AP_endonuclease_F1_CS"/>
</dbReference>
<feature type="site" description="Transition state stabilizer" evidence="8">
    <location>
        <position position="153"/>
    </location>
</feature>
<dbReference type="NCBIfam" id="TIGR00195">
    <property type="entry name" value="exoDNase_III"/>
    <property type="match status" value="1"/>
</dbReference>
<comment type="caution">
    <text evidence="10">The sequence shown here is derived from an EMBL/GenBank/DDBJ whole genome shotgun (WGS) entry which is preliminary data.</text>
</comment>
<feature type="active site" evidence="6">
    <location>
        <position position="109"/>
    </location>
</feature>
<dbReference type="SUPFAM" id="SSF56219">
    <property type="entry name" value="DNase I-like"/>
    <property type="match status" value="1"/>
</dbReference>
<feature type="site" description="Interaction with DNA substrate" evidence="8">
    <location>
        <position position="260"/>
    </location>
</feature>
<evidence type="ECO:0000313" key="11">
    <source>
        <dbReference type="Proteomes" id="UP000318148"/>
    </source>
</evidence>
<evidence type="ECO:0000256" key="5">
    <source>
        <dbReference type="ARBA" id="ARBA00022842"/>
    </source>
</evidence>
<dbReference type="PANTHER" id="PTHR43250">
    <property type="entry name" value="EXODEOXYRIBONUCLEASE III"/>
    <property type="match status" value="1"/>
</dbReference>
<dbReference type="AlphaFoldDB" id="A0A520LNB7"/>
<dbReference type="InterPro" id="IPR037493">
    <property type="entry name" value="ExoIII-like"/>
</dbReference>
<evidence type="ECO:0000256" key="7">
    <source>
        <dbReference type="PIRSR" id="PIRSR604808-2"/>
    </source>
</evidence>
<dbReference type="Pfam" id="PF03372">
    <property type="entry name" value="Exo_endo_phos"/>
    <property type="match status" value="1"/>
</dbReference>
<organism evidence="10 11">
    <name type="scientific">SAR92 clade bacterium</name>
    <dbReference type="NCBI Taxonomy" id="2315479"/>
    <lineage>
        <taxon>Bacteria</taxon>
        <taxon>Pseudomonadati</taxon>
        <taxon>Pseudomonadota</taxon>
        <taxon>Gammaproteobacteria</taxon>
        <taxon>Cellvibrionales</taxon>
        <taxon>Porticoccaceae</taxon>
        <taxon>SAR92 clade</taxon>
    </lineage>
</organism>
<dbReference type="PROSITE" id="PS00727">
    <property type="entry name" value="AP_NUCLEASE_F1_2"/>
    <property type="match status" value="1"/>
</dbReference>
<feature type="active site" description="Proton donor/acceptor" evidence="6">
    <location>
        <position position="151"/>
    </location>
</feature>
<dbReference type="Proteomes" id="UP000318148">
    <property type="component" value="Unassembled WGS sequence"/>
</dbReference>
<feature type="site" description="Important for catalytic activity" evidence="8">
    <location>
        <position position="230"/>
    </location>
</feature>
<feature type="binding site" evidence="7">
    <location>
        <position position="7"/>
    </location>
    <ligand>
        <name>Mg(2+)</name>
        <dbReference type="ChEBI" id="CHEBI:18420"/>
        <label>1</label>
    </ligand>
</feature>
<name>A0A520LNB7_9GAMM</name>
<evidence type="ECO:0000259" key="9">
    <source>
        <dbReference type="Pfam" id="PF03372"/>
    </source>
</evidence>
<dbReference type="Gene3D" id="3.60.10.10">
    <property type="entry name" value="Endonuclease/exonuclease/phosphatase"/>
    <property type="match status" value="1"/>
</dbReference>
<evidence type="ECO:0000256" key="3">
    <source>
        <dbReference type="ARBA" id="ARBA00022723"/>
    </source>
</evidence>
<dbReference type="PANTHER" id="PTHR43250:SF2">
    <property type="entry name" value="EXODEOXYRIBONUCLEASE III"/>
    <property type="match status" value="1"/>
</dbReference>
<feature type="active site" description="Proton acceptor" evidence="6">
    <location>
        <position position="260"/>
    </location>
</feature>
<dbReference type="GO" id="GO:0003677">
    <property type="term" value="F:DNA binding"/>
    <property type="evidence" value="ECO:0007669"/>
    <property type="project" value="InterPro"/>
</dbReference>
<evidence type="ECO:0000256" key="8">
    <source>
        <dbReference type="PIRSR" id="PIRSR604808-3"/>
    </source>
</evidence>
<comment type="cofactor">
    <cofactor evidence="7">
        <name>Mg(2+)</name>
        <dbReference type="ChEBI" id="CHEBI:18420"/>
    </cofactor>
    <cofactor evidence="7">
        <name>Mn(2+)</name>
        <dbReference type="ChEBI" id="CHEBI:29035"/>
    </cofactor>
    <text evidence="7">Probably binds two magnesium or manganese ions per subunit.</text>
</comment>
<evidence type="ECO:0000256" key="4">
    <source>
        <dbReference type="ARBA" id="ARBA00022801"/>
    </source>
</evidence>
<protein>
    <submittedName>
        <fullName evidence="10">Exodeoxyribonuclease III</fullName>
        <ecNumber evidence="10">3.1.11.2</ecNumber>
    </submittedName>
</protein>
<feature type="domain" description="Endonuclease/exonuclease/phosphatase" evidence="9">
    <location>
        <begin position="4"/>
        <end position="260"/>
    </location>
</feature>
<sequence>MRTMSFNVNGIRSRLNQLEIILEKHSPTIVGLQEIKVSNEEFPIQAITEMGYEVSYFGQKGHYGVALLSKTSPVNVIKGFPTDDNESQKRIIHGHYQYGSATIHVINGYFPQGENRSHPTKFPAKEKFYSDLGMYMRDNFKQNDYVVVMGDMNVAPKNIDVGIGPDNMKRWLQRGICCFLPEERTWLDSIMSFPLFDTYRHLHCNDLEYSWFDYRSRGFDQDPKRGLRIDLILSSQSLLPRMIDAGIDVEARGLEKPSDHCPVWADFELS</sequence>
<dbReference type="CDD" id="cd09086">
    <property type="entry name" value="ExoIII-like_AP-endo"/>
    <property type="match status" value="1"/>
</dbReference>
<evidence type="ECO:0000313" key="10">
    <source>
        <dbReference type="EMBL" id="RZO07847.1"/>
    </source>
</evidence>
<dbReference type="GO" id="GO:0046872">
    <property type="term" value="F:metal ion binding"/>
    <property type="evidence" value="ECO:0007669"/>
    <property type="project" value="UniProtKB-KW"/>
</dbReference>
<dbReference type="PROSITE" id="PS51435">
    <property type="entry name" value="AP_NUCLEASE_F1_4"/>
    <property type="match status" value="1"/>
</dbReference>
<accession>A0A520LNB7</accession>
<evidence type="ECO:0000256" key="6">
    <source>
        <dbReference type="PIRSR" id="PIRSR604808-1"/>
    </source>
</evidence>